<dbReference type="AlphaFoldDB" id="A0A845BGD4"/>
<reference evidence="1 2" key="1">
    <citation type="submission" date="2019-03" db="EMBL/GenBank/DDBJ databases">
        <title>Roseomonas sp. a novel Roseomonas species isolated from Sea whip Gorgonian.</title>
        <authorList>
            <person name="Li F."/>
            <person name="Pan X."/>
            <person name="Huang S."/>
            <person name="Li Z."/>
            <person name="Meng B."/>
        </authorList>
    </citation>
    <scope>NUCLEOTIDE SEQUENCE [LARGE SCALE GENOMIC DNA]</scope>
    <source>
        <strain evidence="1 2">M0104</strain>
    </source>
</reference>
<comment type="caution">
    <text evidence="1">The sequence shown here is derived from an EMBL/GenBank/DDBJ whole genome shotgun (WGS) entry which is preliminary data.</text>
</comment>
<evidence type="ECO:0000313" key="1">
    <source>
        <dbReference type="EMBL" id="MXP66151.1"/>
    </source>
</evidence>
<accession>A0A845BGD4</accession>
<evidence type="ECO:0008006" key="3">
    <source>
        <dbReference type="Google" id="ProtNLM"/>
    </source>
</evidence>
<dbReference type="EMBL" id="SNVJ01000052">
    <property type="protein sequence ID" value="MXP66151.1"/>
    <property type="molecule type" value="Genomic_DNA"/>
</dbReference>
<dbReference type="Gene3D" id="1.10.1660.10">
    <property type="match status" value="1"/>
</dbReference>
<organism evidence="1 2">
    <name type="scientific">Teichococcus coralli</name>
    <dbReference type="NCBI Taxonomy" id="2545983"/>
    <lineage>
        <taxon>Bacteria</taxon>
        <taxon>Pseudomonadati</taxon>
        <taxon>Pseudomonadota</taxon>
        <taxon>Alphaproteobacteria</taxon>
        <taxon>Acetobacterales</taxon>
        <taxon>Roseomonadaceae</taxon>
        <taxon>Roseomonas</taxon>
    </lineage>
</organism>
<name>A0A845BGD4_9PROT</name>
<proteinExistence type="predicted"/>
<dbReference type="RefSeq" id="WP_160939561.1">
    <property type="nucleotide sequence ID" value="NZ_SNVJ01000052.1"/>
</dbReference>
<keyword evidence="2" id="KW-1185">Reference proteome</keyword>
<sequence>MKLPDLIARVAGQLEHAPERVTPRFVRFLISQGVIDGPGGSRAQPAYSEAQAQGILDYLRLRDLGVPLEEARAILRGAPAGRFKAALGPGLLLIVDPASLGPSPDPQAAAAQLIQTLETLLSARKDAADAP</sequence>
<evidence type="ECO:0000313" key="2">
    <source>
        <dbReference type="Proteomes" id="UP000460715"/>
    </source>
</evidence>
<dbReference type="Proteomes" id="UP000460715">
    <property type="component" value="Unassembled WGS sequence"/>
</dbReference>
<protein>
    <recommendedName>
        <fullName evidence="3">MerR family transcriptional regulator</fullName>
    </recommendedName>
</protein>
<gene>
    <name evidence="1" type="ORF">E0493_22750</name>
</gene>
<dbReference type="OrthoDB" id="9802944at2"/>